<dbReference type="Proteomes" id="UP001595683">
    <property type="component" value="Unassembled WGS sequence"/>
</dbReference>
<organism evidence="2 3">
    <name type="scientific">Novosphingobium pokkalii</name>
    <dbReference type="NCBI Taxonomy" id="1770194"/>
    <lineage>
        <taxon>Bacteria</taxon>
        <taxon>Pseudomonadati</taxon>
        <taxon>Pseudomonadota</taxon>
        <taxon>Alphaproteobacteria</taxon>
        <taxon>Sphingomonadales</taxon>
        <taxon>Sphingomonadaceae</taxon>
        <taxon>Novosphingobium</taxon>
    </lineage>
</organism>
<evidence type="ECO:0000256" key="1">
    <source>
        <dbReference type="SAM" id="Phobius"/>
    </source>
</evidence>
<sequence length="330" mass="34554">MTAQPSPRQRRWLYLGLALVAVLLAIGLWLAARPSDPPLQGEVDADTINVATKALARVDAITVEEGDRVQPGQVLARLSSPEITNGQAQAQAALDGAKAAQALADEGARAEDIASVRATWLAAQATADLARTSSERADRLFAQGVIAAQRRDEAHAARDSSAQAAAAARAQYAKLLAGPRPASKALAAAQVRIAAAGAATAGALGAETRLVSPIGGEVARRLVQPGELVSPVLPALQVIDVDHPWVSVNLPEDIYHGMAPGRVLVGEVPALGRNVRFRVARIAPQGEFATQRATRATRGYDVHAIEVRLRPAEAVAGLRPGMSVLFAWPQ</sequence>
<keyword evidence="1" id="KW-0472">Membrane</keyword>
<reference evidence="3" key="1">
    <citation type="journal article" date="2019" name="Int. J. Syst. Evol. Microbiol.">
        <title>The Global Catalogue of Microorganisms (GCM) 10K type strain sequencing project: providing services to taxonomists for standard genome sequencing and annotation.</title>
        <authorList>
            <consortium name="The Broad Institute Genomics Platform"/>
            <consortium name="The Broad Institute Genome Sequencing Center for Infectious Disease"/>
            <person name="Wu L."/>
            <person name="Ma J."/>
        </authorList>
    </citation>
    <scope>NUCLEOTIDE SEQUENCE [LARGE SCALE GENOMIC DNA]</scope>
    <source>
        <strain evidence="3">KCTC 42224</strain>
    </source>
</reference>
<keyword evidence="1" id="KW-1133">Transmembrane helix</keyword>
<comment type="caution">
    <text evidence="2">The sequence shown here is derived from an EMBL/GenBank/DDBJ whole genome shotgun (WGS) entry which is preliminary data.</text>
</comment>
<evidence type="ECO:0000313" key="2">
    <source>
        <dbReference type="EMBL" id="MFC3672501.1"/>
    </source>
</evidence>
<dbReference type="Gene3D" id="2.40.30.170">
    <property type="match status" value="1"/>
</dbReference>
<proteinExistence type="predicted"/>
<keyword evidence="1" id="KW-0812">Transmembrane</keyword>
<protein>
    <submittedName>
        <fullName evidence="2">HlyD family secretion protein</fullName>
    </submittedName>
</protein>
<accession>A0ABV7V6P0</accession>
<dbReference type="Gene3D" id="2.40.50.100">
    <property type="match status" value="1"/>
</dbReference>
<dbReference type="EMBL" id="JBHRYE010000022">
    <property type="protein sequence ID" value="MFC3672501.1"/>
    <property type="molecule type" value="Genomic_DNA"/>
</dbReference>
<keyword evidence="3" id="KW-1185">Reference proteome</keyword>
<dbReference type="PANTHER" id="PTHR30438">
    <property type="entry name" value="36 KDA ANTIGEN-RELATED"/>
    <property type="match status" value="1"/>
</dbReference>
<evidence type="ECO:0000313" key="3">
    <source>
        <dbReference type="Proteomes" id="UP001595683"/>
    </source>
</evidence>
<feature type="transmembrane region" description="Helical" evidence="1">
    <location>
        <begin position="12"/>
        <end position="32"/>
    </location>
</feature>
<name>A0ABV7V6P0_9SPHN</name>
<dbReference type="RefSeq" id="WP_191323530.1">
    <property type="nucleotide sequence ID" value="NZ_BMZP01000004.1"/>
</dbReference>
<gene>
    <name evidence="2" type="ORF">ACFOOT_13840</name>
</gene>